<protein>
    <submittedName>
        <fullName evidence="1">Uncharacterized protein</fullName>
    </submittedName>
</protein>
<keyword evidence="2" id="KW-1185">Reference proteome</keyword>
<evidence type="ECO:0000313" key="1">
    <source>
        <dbReference type="EMBL" id="KAI5666005.1"/>
    </source>
</evidence>
<dbReference type="Proteomes" id="UP001060085">
    <property type="component" value="Linkage Group LG04"/>
</dbReference>
<accession>A0ACC0B060</accession>
<comment type="caution">
    <text evidence="1">The sequence shown here is derived from an EMBL/GenBank/DDBJ whole genome shotgun (WGS) entry which is preliminary data.</text>
</comment>
<reference evidence="2" key="1">
    <citation type="journal article" date="2023" name="Nat. Plants">
        <title>Single-cell RNA sequencing provides a high-resolution roadmap for understanding the multicellular compartmentation of specialized metabolism.</title>
        <authorList>
            <person name="Sun S."/>
            <person name="Shen X."/>
            <person name="Li Y."/>
            <person name="Li Y."/>
            <person name="Wang S."/>
            <person name="Li R."/>
            <person name="Zhang H."/>
            <person name="Shen G."/>
            <person name="Guo B."/>
            <person name="Wei J."/>
            <person name="Xu J."/>
            <person name="St-Pierre B."/>
            <person name="Chen S."/>
            <person name="Sun C."/>
        </authorList>
    </citation>
    <scope>NUCLEOTIDE SEQUENCE [LARGE SCALE GENOMIC DNA]</scope>
</reference>
<dbReference type="EMBL" id="CM044704">
    <property type="protein sequence ID" value="KAI5666005.1"/>
    <property type="molecule type" value="Genomic_DNA"/>
</dbReference>
<gene>
    <name evidence="1" type="ORF">M9H77_15858</name>
</gene>
<sequence>MVAPRTIDLAAPHFKPPFPPFPGLLFPTRYFHRHHEEAQNCVHPFLTRIFDKFLRIELKSRNTKLQLTIREKEYTWSDLRSELLVPAITSIHYKLIINHIVAKKWYESRYLCAGYIFAGNVQKNILIEFSSGLERELLEGYSL</sequence>
<evidence type="ECO:0000313" key="2">
    <source>
        <dbReference type="Proteomes" id="UP001060085"/>
    </source>
</evidence>
<organism evidence="1 2">
    <name type="scientific">Catharanthus roseus</name>
    <name type="common">Madagascar periwinkle</name>
    <name type="synonym">Vinca rosea</name>
    <dbReference type="NCBI Taxonomy" id="4058"/>
    <lineage>
        <taxon>Eukaryota</taxon>
        <taxon>Viridiplantae</taxon>
        <taxon>Streptophyta</taxon>
        <taxon>Embryophyta</taxon>
        <taxon>Tracheophyta</taxon>
        <taxon>Spermatophyta</taxon>
        <taxon>Magnoliopsida</taxon>
        <taxon>eudicotyledons</taxon>
        <taxon>Gunneridae</taxon>
        <taxon>Pentapetalae</taxon>
        <taxon>asterids</taxon>
        <taxon>lamiids</taxon>
        <taxon>Gentianales</taxon>
        <taxon>Apocynaceae</taxon>
        <taxon>Rauvolfioideae</taxon>
        <taxon>Vinceae</taxon>
        <taxon>Catharanthinae</taxon>
        <taxon>Catharanthus</taxon>
    </lineage>
</organism>
<name>A0ACC0B060_CATRO</name>
<proteinExistence type="predicted"/>